<gene>
    <name evidence="1" type="primary">casA</name>
    <name evidence="1" type="ORF">HMPREF0494_0928</name>
</gene>
<dbReference type="eggNOG" id="COG1203">
    <property type="taxonomic scope" value="Bacteria"/>
</dbReference>
<sequence>MKRKKKMNKSFNLVTEPWIKVVDEDNRERTVSLEQLFTNAVHYRQLAGEMKSQDLALLRFLLAILTTVYSRYTADGEPYEWLKIDGQTMQPVPFEGKTFEDDDEDGLRQTWKDLYHAQHFTEIVTRYLQKYADRFDLLDADHPFYQATRAQYDSLVPKNKVVAKGKGTVAVKQINRTISESNNKPDIFSPNTSPHKNDLSLASLARWLITYQNFTAVTDKTKVVAKEKFPVSPGWLYGLNPVFATGSNLFETLMLNLVLIPQGVNSETESMDQHPAWEVPIEEYIQARLTGIVPGNLAELYTLWSRVIHIEWDNGRPLIFSAGLPKLNNHEAFLEPMTTWKFNKKDNEWQPNLRWLNSLGKAMWRNFGQYISVQQDDTQKDSQREPGIVTWLHMLRSTKMLPADLALHLTTVGLINDGNATSQSPAAEFADEMQINADVLFDPNPLKRLQWPKLIENTVEMTEKVGALVWYFANHIMELRGVKDDGAFANRVSARFYERLNQPFREWLAGLTNNDERDEKVNLWKQTAKQIAVQTADELLNSATPQDIRGRVKNADGDQHNIFTYYRIFRASVNKVLGIKGGKS</sequence>
<protein>
    <submittedName>
        <fullName evidence="1">CRISPR system CASCADE complex protein CasA</fullName>
    </submittedName>
</protein>
<dbReference type="EMBL" id="ACLL01000022">
    <property type="protein sequence ID" value="EEW53942.1"/>
    <property type="molecule type" value="Genomic_DNA"/>
</dbReference>
<dbReference type="Gene3D" id="1.10.132.100">
    <property type="match status" value="1"/>
</dbReference>
<evidence type="ECO:0000313" key="2">
    <source>
        <dbReference type="Proteomes" id="UP000003675"/>
    </source>
</evidence>
<dbReference type="Proteomes" id="UP000003675">
    <property type="component" value="Unassembled WGS sequence"/>
</dbReference>
<dbReference type="STRING" id="525309.HMPREF0494_0928"/>
<dbReference type="CDD" id="cd09729">
    <property type="entry name" value="Cse1_I-E"/>
    <property type="match status" value="1"/>
</dbReference>
<accession>C8P6I4</accession>
<dbReference type="HOGENOM" id="CLU_034285_0_0_9"/>
<organism evidence="1 2">
    <name type="scientific">Limosilactobacillus antri DSM 16041</name>
    <dbReference type="NCBI Taxonomy" id="525309"/>
    <lineage>
        <taxon>Bacteria</taxon>
        <taxon>Bacillati</taxon>
        <taxon>Bacillota</taxon>
        <taxon>Bacilli</taxon>
        <taxon>Lactobacillales</taxon>
        <taxon>Lactobacillaceae</taxon>
        <taxon>Limosilactobacillus</taxon>
    </lineage>
</organism>
<dbReference type="Pfam" id="PF09481">
    <property type="entry name" value="CRISPR_Cse1"/>
    <property type="match status" value="1"/>
</dbReference>
<dbReference type="InterPro" id="IPR013381">
    <property type="entry name" value="CRISPR-assoc_prot_Cse1"/>
</dbReference>
<dbReference type="AlphaFoldDB" id="C8P6I4"/>
<reference evidence="1 2" key="1">
    <citation type="submission" date="2009-09" db="EMBL/GenBank/DDBJ databases">
        <authorList>
            <person name="Qin X."/>
            <person name="Bachman B."/>
            <person name="Battles P."/>
            <person name="Bell A."/>
            <person name="Bess C."/>
            <person name="Bickham C."/>
            <person name="Chaboub L."/>
            <person name="Chen D."/>
            <person name="Coyle M."/>
            <person name="Deiros D.R."/>
            <person name="Dinh H."/>
            <person name="Forbes L."/>
            <person name="Fowler G."/>
            <person name="Francisco L."/>
            <person name="Fu Q."/>
            <person name="Gubbala S."/>
            <person name="Hale W."/>
            <person name="Han Y."/>
            <person name="Hemphill L."/>
            <person name="Highlander S.K."/>
            <person name="Hirani K."/>
            <person name="Hogues M."/>
            <person name="Jackson L."/>
            <person name="Jakkamsetti A."/>
            <person name="Javaid M."/>
            <person name="Jiang H."/>
            <person name="Korchina V."/>
            <person name="Kovar C."/>
            <person name="Lara F."/>
            <person name="Lee S."/>
            <person name="Mata R."/>
            <person name="Mathew T."/>
            <person name="Moen C."/>
            <person name="Morales K."/>
            <person name="Munidasa M."/>
            <person name="Nazareth L."/>
            <person name="Ngo R."/>
            <person name="Nguyen L."/>
            <person name="Okwuonu G."/>
            <person name="Ongeri F."/>
            <person name="Patil S."/>
            <person name="Petrosino J."/>
            <person name="Pham C."/>
            <person name="Pham P."/>
            <person name="Pu L.-L."/>
            <person name="Puazo M."/>
            <person name="Raj R."/>
            <person name="Reid J."/>
            <person name="Rouhana J."/>
            <person name="Saada N."/>
            <person name="Shang Y."/>
            <person name="Simmons D."/>
            <person name="Thornton R."/>
            <person name="Warren J."/>
            <person name="Weissenberger G."/>
            <person name="Zhang J."/>
            <person name="Zhang L."/>
            <person name="Zhou C."/>
            <person name="Zhu D."/>
            <person name="Muzny D."/>
            <person name="Worley K."/>
            <person name="Gibbs R."/>
        </authorList>
    </citation>
    <scope>NUCLEOTIDE SEQUENCE [LARGE SCALE GENOMIC DNA]</scope>
    <source>
        <strain evidence="1 2">DSM 16041</strain>
    </source>
</reference>
<proteinExistence type="predicted"/>
<comment type="caution">
    <text evidence="1">The sequence shown here is derived from an EMBL/GenBank/DDBJ whole genome shotgun (WGS) entry which is preliminary data.</text>
</comment>
<evidence type="ECO:0000313" key="1">
    <source>
        <dbReference type="EMBL" id="EEW53942.1"/>
    </source>
</evidence>
<name>C8P6I4_9LACO</name>